<dbReference type="PANTHER" id="PTHR15263">
    <property type="entry name" value="I-KAPPA-B-LIKE PROTEIN IKBL"/>
    <property type="match status" value="1"/>
</dbReference>
<dbReference type="InterPro" id="IPR036770">
    <property type="entry name" value="Ankyrin_rpt-contain_sf"/>
</dbReference>
<evidence type="ECO:0000256" key="3">
    <source>
        <dbReference type="ARBA" id="ARBA00022553"/>
    </source>
</evidence>
<evidence type="ECO:0000256" key="1">
    <source>
        <dbReference type="ARBA" id="ARBA00004123"/>
    </source>
</evidence>
<dbReference type="GO" id="GO:0043124">
    <property type="term" value="P:negative regulation of canonical NF-kappaB signal transduction"/>
    <property type="evidence" value="ECO:0007669"/>
    <property type="project" value="InterPro"/>
</dbReference>
<evidence type="ECO:0000256" key="4">
    <source>
        <dbReference type="ARBA" id="ARBA00022737"/>
    </source>
</evidence>
<evidence type="ECO:0000313" key="11">
    <source>
        <dbReference type="Ensembl" id="ENSSTUP00000012669.1"/>
    </source>
</evidence>
<name>A0A673WL17_SALTR</name>
<dbReference type="Pfam" id="PF12796">
    <property type="entry name" value="Ank_2"/>
    <property type="match status" value="1"/>
</dbReference>
<feature type="coiled-coil region" evidence="10">
    <location>
        <begin position="190"/>
        <end position="233"/>
    </location>
</feature>
<evidence type="ECO:0000256" key="8">
    <source>
        <dbReference type="ARBA" id="ARBA00030802"/>
    </source>
</evidence>
<dbReference type="SUPFAM" id="SSF48403">
    <property type="entry name" value="Ankyrin repeat"/>
    <property type="match status" value="1"/>
</dbReference>
<accession>A0A673WL17</accession>
<keyword evidence="12" id="KW-1185">Reference proteome</keyword>
<gene>
    <name evidence="11" type="primary">LOC115159441</name>
</gene>
<dbReference type="Proteomes" id="UP000472277">
    <property type="component" value="Chromosome 23"/>
</dbReference>
<dbReference type="Ensembl" id="ENSSTUT00000013407.1">
    <property type="protein sequence ID" value="ENSSTUP00000012669.1"/>
    <property type="gene ID" value="ENSSTUG00000005952.1"/>
</dbReference>
<proteinExistence type="predicted"/>
<evidence type="ECO:0000256" key="7">
    <source>
        <dbReference type="ARBA" id="ARBA00030621"/>
    </source>
</evidence>
<reference evidence="11" key="1">
    <citation type="submission" date="2025-08" db="UniProtKB">
        <authorList>
            <consortium name="Ensembl"/>
        </authorList>
    </citation>
    <scope>IDENTIFICATION</scope>
</reference>
<keyword evidence="6" id="KW-0539">Nucleus</keyword>
<feature type="repeat" description="ANK" evidence="9">
    <location>
        <begin position="40"/>
        <end position="72"/>
    </location>
</feature>
<dbReference type="AlphaFoldDB" id="A0A673WL17"/>
<keyword evidence="3" id="KW-0597">Phosphoprotein</keyword>
<dbReference type="Gene3D" id="1.25.40.20">
    <property type="entry name" value="Ankyrin repeat-containing domain"/>
    <property type="match status" value="1"/>
</dbReference>
<dbReference type="PROSITE" id="PS50088">
    <property type="entry name" value="ANK_REPEAT"/>
    <property type="match status" value="1"/>
</dbReference>
<dbReference type="FunCoup" id="A0A673WL17">
    <property type="interactions" value="109"/>
</dbReference>
<dbReference type="GeneTree" id="ENSGT00390000013929"/>
<keyword evidence="5 9" id="KW-0040">ANK repeat</keyword>
<evidence type="ECO:0000256" key="6">
    <source>
        <dbReference type="ARBA" id="ARBA00023242"/>
    </source>
</evidence>
<dbReference type="InterPro" id="IPR002110">
    <property type="entry name" value="Ankyrin_rpt"/>
</dbReference>
<keyword evidence="10" id="KW-0175">Coiled coil</keyword>
<evidence type="ECO:0000256" key="5">
    <source>
        <dbReference type="ARBA" id="ARBA00023043"/>
    </source>
</evidence>
<keyword evidence="4" id="KW-0677">Repeat</keyword>
<organism evidence="11 12">
    <name type="scientific">Salmo trutta</name>
    <name type="common">Brown trout</name>
    <dbReference type="NCBI Taxonomy" id="8032"/>
    <lineage>
        <taxon>Eukaryota</taxon>
        <taxon>Metazoa</taxon>
        <taxon>Chordata</taxon>
        <taxon>Craniata</taxon>
        <taxon>Vertebrata</taxon>
        <taxon>Euteleostomi</taxon>
        <taxon>Actinopterygii</taxon>
        <taxon>Neopterygii</taxon>
        <taxon>Teleostei</taxon>
        <taxon>Protacanthopterygii</taxon>
        <taxon>Salmoniformes</taxon>
        <taxon>Salmonidae</taxon>
        <taxon>Salmoninae</taxon>
        <taxon>Salmo</taxon>
    </lineage>
</organism>
<dbReference type="OMA" id="QEAQGDQ"/>
<dbReference type="PROSITE" id="PS50297">
    <property type="entry name" value="ANK_REP_REGION"/>
    <property type="match status" value="1"/>
</dbReference>
<evidence type="ECO:0000313" key="12">
    <source>
        <dbReference type="Proteomes" id="UP000472277"/>
    </source>
</evidence>
<dbReference type="InParanoid" id="A0A673WL17"/>
<comment type="subcellular location">
    <subcellularLocation>
        <location evidence="1">Nucleus</location>
    </subcellularLocation>
</comment>
<evidence type="ECO:0000256" key="9">
    <source>
        <dbReference type="PROSITE-ProRule" id="PRU00023"/>
    </source>
</evidence>
<evidence type="ECO:0000256" key="10">
    <source>
        <dbReference type="SAM" id="Coils"/>
    </source>
</evidence>
<protein>
    <recommendedName>
        <fullName evidence="2">NF-kappa-B inhibitor-like protein 1</fullName>
    </recommendedName>
    <alternativeName>
        <fullName evidence="7">Inhibitor of kappa B-like protein</fullName>
    </alternativeName>
    <alternativeName>
        <fullName evidence="8">Nuclear factor of kappa light polypeptide gene enhancer in B-cells inhibitor-like 1</fullName>
    </alternativeName>
</protein>
<dbReference type="SMART" id="SM00248">
    <property type="entry name" value="ANK"/>
    <property type="match status" value="2"/>
</dbReference>
<dbReference type="InterPro" id="IPR038753">
    <property type="entry name" value="NFKBIL1"/>
</dbReference>
<dbReference type="PANTHER" id="PTHR15263:SF1">
    <property type="entry name" value="NF-KAPPA-B INHIBITOR-LIKE PROTEIN 1"/>
    <property type="match status" value="1"/>
</dbReference>
<reference evidence="11" key="2">
    <citation type="submission" date="2025-09" db="UniProtKB">
        <authorList>
            <consortium name="Ensembl"/>
        </authorList>
    </citation>
    <scope>IDENTIFICATION</scope>
</reference>
<evidence type="ECO:0000256" key="2">
    <source>
        <dbReference type="ARBA" id="ARBA00014259"/>
    </source>
</evidence>
<sequence length="342" mass="39687">MATRKRKKMIRYVEDGSLMKLKSYFRKHSDLDVNFSQGKKRRTPLHLVCSLRDDAILRLLLKSGANILQKDKKGDTPLHIAANKDDLVVPLQNSCPDAMVAPNNAGITPRDLLHLGKSLQKGQTLRKWQENLFGECQDEFFETFGQYDDTDEEDFQDWADRIRQEYVTKQHAEAQRLASSGFHGKRKKEVDEEDRANRALHERLQREHEEYLARAARKEEETHQGKKRRYEERCADTVSTDTAAVATTKLSYRDIPWTAPKGSVEVMLHGADRKDMPVFRKLLRRQQTVWHPDRFAQRCGTRLEEGDKQRILETVTALSQELNRLSPEALSQCQTGKDLMRR</sequence>
<dbReference type="GO" id="GO:0005634">
    <property type="term" value="C:nucleus"/>
    <property type="evidence" value="ECO:0007669"/>
    <property type="project" value="UniProtKB-SubCell"/>
</dbReference>